<feature type="chain" id="PRO_5039697857" description="Secreted protein" evidence="1">
    <location>
        <begin position="19"/>
        <end position="74"/>
    </location>
</feature>
<proteinExistence type="predicted"/>
<reference evidence="2" key="2">
    <citation type="submission" date="2020-11" db="EMBL/GenBank/DDBJ databases">
        <authorList>
            <person name="McCartney M.A."/>
            <person name="Auch B."/>
            <person name="Kono T."/>
            <person name="Mallez S."/>
            <person name="Becker A."/>
            <person name="Gohl D.M."/>
            <person name="Silverstein K.A.T."/>
            <person name="Koren S."/>
            <person name="Bechman K.B."/>
            <person name="Herman A."/>
            <person name="Abrahante J.E."/>
            <person name="Garbe J."/>
        </authorList>
    </citation>
    <scope>NUCLEOTIDE SEQUENCE</scope>
    <source>
        <strain evidence="2">Duluth1</strain>
        <tissue evidence="2">Whole animal</tissue>
    </source>
</reference>
<organism evidence="2 3">
    <name type="scientific">Dreissena polymorpha</name>
    <name type="common">Zebra mussel</name>
    <name type="synonym">Mytilus polymorpha</name>
    <dbReference type="NCBI Taxonomy" id="45954"/>
    <lineage>
        <taxon>Eukaryota</taxon>
        <taxon>Metazoa</taxon>
        <taxon>Spiralia</taxon>
        <taxon>Lophotrochozoa</taxon>
        <taxon>Mollusca</taxon>
        <taxon>Bivalvia</taxon>
        <taxon>Autobranchia</taxon>
        <taxon>Heteroconchia</taxon>
        <taxon>Euheterodonta</taxon>
        <taxon>Imparidentia</taxon>
        <taxon>Neoheterodontei</taxon>
        <taxon>Myida</taxon>
        <taxon>Dreissenoidea</taxon>
        <taxon>Dreissenidae</taxon>
        <taxon>Dreissena</taxon>
    </lineage>
</organism>
<name>A0A9D4GTF4_DREPO</name>
<reference evidence="2" key="1">
    <citation type="journal article" date="2019" name="bioRxiv">
        <title>The Genome of the Zebra Mussel, Dreissena polymorpha: A Resource for Invasive Species Research.</title>
        <authorList>
            <person name="McCartney M.A."/>
            <person name="Auch B."/>
            <person name="Kono T."/>
            <person name="Mallez S."/>
            <person name="Zhang Y."/>
            <person name="Obille A."/>
            <person name="Becker A."/>
            <person name="Abrahante J.E."/>
            <person name="Garbe J."/>
            <person name="Badalamenti J.P."/>
            <person name="Herman A."/>
            <person name="Mangelson H."/>
            <person name="Liachko I."/>
            <person name="Sullivan S."/>
            <person name="Sone E.D."/>
            <person name="Koren S."/>
            <person name="Silverstein K.A.T."/>
            <person name="Beckman K.B."/>
            <person name="Gohl D.M."/>
        </authorList>
    </citation>
    <scope>NUCLEOTIDE SEQUENCE</scope>
    <source>
        <strain evidence="2">Duluth1</strain>
        <tissue evidence="2">Whole animal</tissue>
    </source>
</reference>
<comment type="caution">
    <text evidence="2">The sequence shown here is derived from an EMBL/GenBank/DDBJ whole genome shotgun (WGS) entry which is preliminary data.</text>
</comment>
<feature type="signal peptide" evidence="1">
    <location>
        <begin position="1"/>
        <end position="18"/>
    </location>
</feature>
<evidence type="ECO:0008006" key="4">
    <source>
        <dbReference type="Google" id="ProtNLM"/>
    </source>
</evidence>
<dbReference type="EMBL" id="JAIWYP010000005">
    <property type="protein sequence ID" value="KAH3822745.1"/>
    <property type="molecule type" value="Genomic_DNA"/>
</dbReference>
<evidence type="ECO:0000313" key="3">
    <source>
        <dbReference type="Proteomes" id="UP000828390"/>
    </source>
</evidence>
<evidence type="ECO:0000256" key="1">
    <source>
        <dbReference type="SAM" id="SignalP"/>
    </source>
</evidence>
<accession>A0A9D4GTF4</accession>
<dbReference type="Proteomes" id="UP000828390">
    <property type="component" value="Unassembled WGS sequence"/>
</dbReference>
<dbReference type="AlphaFoldDB" id="A0A9D4GTF4"/>
<keyword evidence="1" id="KW-0732">Signal</keyword>
<gene>
    <name evidence="2" type="ORF">DPMN_124535</name>
</gene>
<keyword evidence="3" id="KW-1185">Reference proteome</keyword>
<sequence>MALMFALLSWLMKGVGSGLSMFSMTIRPRKVRPRSTCSLETRKTFNFCGTENQGVACHQGGACNKGGTFNQAGA</sequence>
<protein>
    <recommendedName>
        <fullName evidence="4">Secreted protein</fullName>
    </recommendedName>
</protein>
<evidence type="ECO:0000313" key="2">
    <source>
        <dbReference type="EMBL" id="KAH3822745.1"/>
    </source>
</evidence>